<feature type="transmembrane region" description="Helical" evidence="9">
    <location>
        <begin position="72"/>
        <end position="89"/>
    </location>
</feature>
<feature type="transmembrane region" description="Helical" evidence="9">
    <location>
        <begin position="472"/>
        <end position="491"/>
    </location>
</feature>
<evidence type="ECO:0000256" key="3">
    <source>
        <dbReference type="ARBA" id="ARBA00022448"/>
    </source>
</evidence>
<evidence type="ECO:0000256" key="1">
    <source>
        <dbReference type="ARBA" id="ARBA00004651"/>
    </source>
</evidence>
<feature type="region of interest" description="Disordered" evidence="8">
    <location>
        <begin position="1"/>
        <end position="24"/>
    </location>
</feature>
<comment type="caution">
    <text evidence="10">The sequence shown here is derived from an EMBL/GenBank/DDBJ whole genome shotgun (WGS) entry which is preliminary data.</text>
</comment>
<feature type="region of interest" description="Disordered" evidence="8">
    <location>
        <begin position="562"/>
        <end position="597"/>
    </location>
</feature>
<evidence type="ECO:0000256" key="7">
    <source>
        <dbReference type="ARBA" id="ARBA00023136"/>
    </source>
</evidence>
<organism evidence="10 11">
    <name type="scientific">Pseudokineococcus lusitanus</name>
    <dbReference type="NCBI Taxonomy" id="763993"/>
    <lineage>
        <taxon>Bacteria</taxon>
        <taxon>Bacillati</taxon>
        <taxon>Actinomycetota</taxon>
        <taxon>Actinomycetes</taxon>
        <taxon>Kineosporiales</taxon>
        <taxon>Kineosporiaceae</taxon>
        <taxon>Pseudokineococcus</taxon>
    </lineage>
</organism>
<dbReference type="GO" id="GO:0005886">
    <property type="term" value="C:plasma membrane"/>
    <property type="evidence" value="ECO:0007669"/>
    <property type="project" value="UniProtKB-SubCell"/>
</dbReference>
<accession>A0A3N1HN83</accession>
<evidence type="ECO:0000256" key="5">
    <source>
        <dbReference type="ARBA" id="ARBA00022692"/>
    </source>
</evidence>
<dbReference type="PANTHER" id="PTHR30047">
    <property type="entry name" value="HIGH-AFFINITY CHOLINE TRANSPORT PROTEIN-RELATED"/>
    <property type="match status" value="1"/>
</dbReference>
<evidence type="ECO:0000313" key="10">
    <source>
        <dbReference type="EMBL" id="ROP43964.1"/>
    </source>
</evidence>
<name>A0A3N1HN83_9ACTN</name>
<evidence type="ECO:0000256" key="9">
    <source>
        <dbReference type="SAM" id="Phobius"/>
    </source>
</evidence>
<feature type="transmembrane region" description="Helical" evidence="9">
    <location>
        <begin position="253"/>
        <end position="273"/>
    </location>
</feature>
<keyword evidence="3" id="KW-0813">Transport</keyword>
<gene>
    <name evidence="10" type="ORF">EDC03_1561</name>
</gene>
<feature type="transmembrane region" description="Helical" evidence="9">
    <location>
        <begin position="161"/>
        <end position="183"/>
    </location>
</feature>
<dbReference type="AlphaFoldDB" id="A0A3N1HN83"/>
<evidence type="ECO:0000313" key="11">
    <source>
        <dbReference type="Proteomes" id="UP000276232"/>
    </source>
</evidence>
<feature type="transmembrane region" description="Helical" evidence="9">
    <location>
        <begin position="110"/>
        <end position="132"/>
    </location>
</feature>
<proteinExistence type="inferred from homology"/>
<feature type="transmembrane region" description="Helical" evidence="9">
    <location>
        <begin position="34"/>
        <end position="52"/>
    </location>
</feature>
<comment type="similarity">
    <text evidence="2">Belongs to the BCCT transporter (TC 2.A.15) family.</text>
</comment>
<dbReference type="EMBL" id="RJKN01000003">
    <property type="protein sequence ID" value="ROP43964.1"/>
    <property type="molecule type" value="Genomic_DNA"/>
</dbReference>
<dbReference type="InterPro" id="IPR000060">
    <property type="entry name" value="BCCT_transptr"/>
</dbReference>
<dbReference type="GO" id="GO:0022857">
    <property type="term" value="F:transmembrane transporter activity"/>
    <property type="evidence" value="ECO:0007669"/>
    <property type="project" value="InterPro"/>
</dbReference>
<protein>
    <submittedName>
        <fullName evidence="10">Choline/glycine/proline betaine transport protein</fullName>
    </submittedName>
</protein>
<dbReference type="Pfam" id="PF02028">
    <property type="entry name" value="BCCT"/>
    <property type="match status" value="1"/>
</dbReference>
<reference evidence="10 11" key="1">
    <citation type="journal article" date="2015" name="Stand. Genomic Sci.">
        <title>Genomic Encyclopedia of Bacterial and Archaeal Type Strains, Phase III: the genomes of soil and plant-associated and newly described type strains.</title>
        <authorList>
            <person name="Whitman W.B."/>
            <person name="Woyke T."/>
            <person name="Klenk H.P."/>
            <person name="Zhou Y."/>
            <person name="Lilburn T.G."/>
            <person name="Beck B.J."/>
            <person name="De Vos P."/>
            <person name="Vandamme P."/>
            <person name="Eisen J.A."/>
            <person name="Garrity G."/>
            <person name="Hugenholtz P."/>
            <person name="Kyrpides N.C."/>
        </authorList>
    </citation>
    <scope>NUCLEOTIDE SEQUENCE [LARGE SCALE GENOMIC DNA]</scope>
    <source>
        <strain evidence="10 11">CECT 7306</strain>
    </source>
</reference>
<dbReference type="RefSeq" id="WP_123379612.1">
    <property type="nucleotide sequence ID" value="NZ_RJKN01000003.1"/>
</dbReference>
<dbReference type="NCBIfam" id="TIGR00842">
    <property type="entry name" value="bcct"/>
    <property type="match status" value="1"/>
</dbReference>
<evidence type="ECO:0000256" key="6">
    <source>
        <dbReference type="ARBA" id="ARBA00022989"/>
    </source>
</evidence>
<feature type="transmembrane region" description="Helical" evidence="9">
    <location>
        <begin position="373"/>
        <end position="398"/>
    </location>
</feature>
<evidence type="ECO:0000256" key="2">
    <source>
        <dbReference type="ARBA" id="ARBA00005658"/>
    </source>
</evidence>
<keyword evidence="5 9" id="KW-0812">Transmembrane</keyword>
<feature type="transmembrane region" description="Helical" evidence="9">
    <location>
        <begin position="430"/>
        <end position="460"/>
    </location>
</feature>
<dbReference type="PANTHER" id="PTHR30047:SF7">
    <property type="entry name" value="HIGH-AFFINITY CHOLINE TRANSPORT PROTEIN"/>
    <property type="match status" value="1"/>
</dbReference>
<feature type="transmembrane region" description="Helical" evidence="9">
    <location>
        <begin position="497"/>
        <end position="520"/>
    </location>
</feature>
<sequence>MTSTTPRPDVGGAPADGTPTTERQAAGKGVARRVFWPALALVLAFSVFTLAAPETAGSLFARLQSGVVGGLGWYYVLLVAVFVGFSIWVGAGRFGSIKLGRDDDEPEFGLLSWFAMLFATGMGIGLVFWGVAEPLNHFASPPPGTSGTTEQLAQQALTQTYLHWGIHAWAIYVVAGLGIAYAVHRRGRPVSIRWALEPLLGSRVRGRLGDVIDVVAIVGTVFGVATSLGLGVLQIGAGFEFLGWSDDGASPWLLVPLIVVISAIAMGSVLSGLEKGIKWLSSGNMVLAAVVLVAVLVAGPTLFLLRDFVQSIGAYLQDVVRLTFNVSAFQGAAGEEWQASWTTYYWGWWMSWAPFVGVFIARISKGRTVREFVAGVLLVPTTVTFLWFSVLGGSALYAEIFGDGGYVGADGSVDTESTLFTLLESIPGGALWAVVGLLLIAVFFVTSSDSGSLVMTMLATGGDPEPPRWHRALWASTSGLVAIGLLLTGGLEALQTGAILTALPFSLVMIGILVALVRAFRWEHQKRQRILRRVERRETAEELHESLTGSVTEAVIDELGGATPVGRDDGDAARAADRAAGTSGAPAESATTGRHLR</sequence>
<feature type="transmembrane region" description="Helical" evidence="9">
    <location>
        <begin position="344"/>
        <end position="361"/>
    </location>
</feature>
<dbReference type="OrthoDB" id="9775735at2"/>
<dbReference type="Proteomes" id="UP000276232">
    <property type="component" value="Unassembled WGS sequence"/>
</dbReference>
<dbReference type="InParanoid" id="A0A3N1HN83"/>
<evidence type="ECO:0000256" key="4">
    <source>
        <dbReference type="ARBA" id="ARBA00022475"/>
    </source>
</evidence>
<dbReference type="FunCoup" id="A0A3N1HN83">
    <property type="interactions" value="1"/>
</dbReference>
<feature type="compositionally biased region" description="Basic and acidic residues" evidence="8">
    <location>
        <begin position="566"/>
        <end position="577"/>
    </location>
</feature>
<comment type="subcellular location">
    <subcellularLocation>
        <location evidence="1">Cell membrane</location>
        <topology evidence="1">Multi-pass membrane protein</topology>
    </subcellularLocation>
</comment>
<feature type="transmembrane region" description="Helical" evidence="9">
    <location>
        <begin position="211"/>
        <end position="233"/>
    </location>
</feature>
<evidence type="ECO:0000256" key="8">
    <source>
        <dbReference type="SAM" id="MobiDB-lite"/>
    </source>
</evidence>
<keyword evidence="6 9" id="KW-1133">Transmembrane helix</keyword>
<feature type="transmembrane region" description="Helical" evidence="9">
    <location>
        <begin position="285"/>
        <end position="305"/>
    </location>
</feature>
<keyword evidence="7 9" id="KW-0472">Membrane</keyword>
<keyword evidence="4" id="KW-1003">Cell membrane</keyword>
<keyword evidence="11" id="KW-1185">Reference proteome</keyword>